<comment type="caution">
    <text evidence="2">The sequence shown here is derived from an EMBL/GenBank/DDBJ whole genome shotgun (WGS) entry which is preliminary data.</text>
</comment>
<dbReference type="EMBL" id="BAABGL010000035">
    <property type="protein sequence ID" value="GAA4395120.1"/>
    <property type="molecule type" value="Genomic_DNA"/>
</dbReference>
<name>A0ABP8JS10_9MICO</name>
<evidence type="ECO:0000256" key="1">
    <source>
        <dbReference type="SAM" id="MobiDB-lite"/>
    </source>
</evidence>
<proteinExistence type="predicted"/>
<protein>
    <submittedName>
        <fullName evidence="2">Uncharacterized protein</fullName>
    </submittedName>
</protein>
<keyword evidence="3" id="KW-1185">Reference proteome</keyword>
<accession>A0ABP8JS10</accession>
<feature type="region of interest" description="Disordered" evidence="1">
    <location>
        <begin position="66"/>
        <end position="99"/>
    </location>
</feature>
<organism evidence="2 3">
    <name type="scientific">Brevibacterium pityocampae</name>
    <dbReference type="NCBI Taxonomy" id="506594"/>
    <lineage>
        <taxon>Bacteria</taxon>
        <taxon>Bacillati</taxon>
        <taxon>Actinomycetota</taxon>
        <taxon>Actinomycetes</taxon>
        <taxon>Micrococcales</taxon>
        <taxon>Brevibacteriaceae</taxon>
        <taxon>Brevibacterium</taxon>
    </lineage>
</organism>
<reference evidence="3" key="1">
    <citation type="journal article" date="2019" name="Int. J. Syst. Evol. Microbiol.">
        <title>The Global Catalogue of Microorganisms (GCM) 10K type strain sequencing project: providing services to taxonomists for standard genome sequencing and annotation.</title>
        <authorList>
            <consortium name="The Broad Institute Genomics Platform"/>
            <consortium name="The Broad Institute Genome Sequencing Center for Infectious Disease"/>
            <person name="Wu L."/>
            <person name="Ma J."/>
        </authorList>
    </citation>
    <scope>NUCLEOTIDE SEQUENCE [LARGE SCALE GENOMIC DNA]</scope>
    <source>
        <strain evidence="3">JCM 17808</strain>
    </source>
</reference>
<gene>
    <name evidence="2" type="ORF">GCM10023167_25230</name>
</gene>
<evidence type="ECO:0000313" key="3">
    <source>
        <dbReference type="Proteomes" id="UP001500642"/>
    </source>
</evidence>
<dbReference type="Proteomes" id="UP001500642">
    <property type="component" value="Unassembled WGS sequence"/>
</dbReference>
<evidence type="ECO:0000313" key="2">
    <source>
        <dbReference type="EMBL" id="GAA4395120.1"/>
    </source>
</evidence>
<sequence>MDVVEGVQRPVAGGAEVRFEPLALEHDADHLRECGVVVHYQNPSVHGAHSSPLVPDCGIRVPGRVADRASRTPAPTASQPAPRPGPSRAGVGIRIPAWE</sequence>